<evidence type="ECO:0000256" key="1">
    <source>
        <dbReference type="SAM" id="MobiDB-lite"/>
    </source>
</evidence>
<evidence type="ECO:0000313" key="3">
    <source>
        <dbReference type="Proteomes" id="UP000316541"/>
    </source>
</evidence>
<comment type="caution">
    <text evidence="2">The sequence shown here is derived from an EMBL/GenBank/DDBJ whole genome shotgun (WGS) entry which is preliminary data.</text>
</comment>
<dbReference type="EMBL" id="VIRM01000012">
    <property type="protein sequence ID" value="TQS21341.1"/>
    <property type="molecule type" value="Genomic_DNA"/>
</dbReference>
<dbReference type="RefSeq" id="WP_142619047.1">
    <property type="nucleotide sequence ID" value="NZ_VIRM01000012.1"/>
</dbReference>
<evidence type="ECO:0000313" key="2">
    <source>
        <dbReference type="EMBL" id="TQS21341.1"/>
    </source>
</evidence>
<gene>
    <name evidence="2" type="ORF">FLX08_12830</name>
</gene>
<dbReference type="Proteomes" id="UP000316541">
    <property type="component" value="Unassembled WGS sequence"/>
</dbReference>
<protein>
    <submittedName>
        <fullName evidence="2">Uncharacterized protein</fullName>
    </submittedName>
</protein>
<feature type="compositionally biased region" description="Low complexity" evidence="1">
    <location>
        <begin position="45"/>
        <end position="57"/>
    </location>
</feature>
<organism evidence="2 3">
    <name type="scientific">Microbispora hainanensis</name>
    <dbReference type="NCBI Taxonomy" id="568844"/>
    <lineage>
        <taxon>Bacteria</taxon>
        <taxon>Bacillati</taxon>
        <taxon>Actinomycetota</taxon>
        <taxon>Actinomycetes</taxon>
        <taxon>Streptosporangiales</taxon>
        <taxon>Streptosporangiaceae</taxon>
        <taxon>Microbispora</taxon>
    </lineage>
</organism>
<accession>A0A544YX58</accession>
<feature type="region of interest" description="Disordered" evidence="1">
    <location>
        <begin position="13"/>
        <end position="57"/>
    </location>
</feature>
<dbReference type="AlphaFoldDB" id="A0A544YX58"/>
<reference evidence="2 3" key="1">
    <citation type="submission" date="2019-07" db="EMBL/GenBank/DDBJ databases">
        <title>Microbispora hainanensis DSM 45428.</title>
        <authorList>
            <person name="Thawai C."/>
        </authorList>
    </citation>
    <scope>NUCLEOTIDE SEQUENCE [LARGE SCALE GENOMIC DNA]</scope>
    <source>
        <strain evidence="2 3">DSM 45428</strain>
    </source>
</reference>
<sequence>MRAAVTAFAAWSTQMPGVSRKTRSTPSKAGASVEGSSRSPGTRSALAGKPAARAGARTMATRMSATGLLVRRRDVTAGSCGSG</sequence>
<proteinExistence type="predicted"/>
<name>A0A544YX58_9ACTN</name>